<dbReference type="GO" id="GO:0046914">
    <property type="term" value="F:transition metal ion binding"/>
    <property type="evidence" value="ECO:0007669"/>
    <property type="project" value="InterPro"/>
</dbReference>
<dbReference type="Proteomes" id="UP000294862">
    <property type="component" value="Unassembled WGS sequence"/>
</dbReference>
<proteinExistence type="predicted"/>
<organism evidence="4 5">
    <name type="scientific">Dokdonella fugitiva</name>
    <dbReference type="NCBI Taxonomy" id="328517"/>
    <lineage>
        <taxon>Bacteria</taxon>
        <taxon>Pseudomonadati</taxon>
        <taxon>Pseudomonadota</taxon>
        <taxon>Gammaproteobacteria</taxon>
        <taxon>Lysobacterales</taxon>
        <taxon>Rhodanobacteraceae</taxon>
        <taxon>Dokdonella</taxon>
    </lineage>
</organism>
<dbReference type="InterPro" id="IPR007167">
    <property type="entry name" value="Fe-transptr_FeoA-like"/>
</dbReference>
<evidence type="ECO:0000256" key="1">
    <source>
        <dbReference type="ARBA" id="ARBA00023004"/>
    </source>
</evidence>
<gene>
    <name evidence="4" type="ORF">EV148_104159</name>
</gene>
<dbReference type="EMBL" id="SLWQ01000004">
    <property type="protein sequence ID" value="TCO40797.1"/>
    <property type="molecule type" value="Genomic_DNA"/>
</dbReference>
<dbReference type="Gene3D" id="2.30.30.90">
    <property type="match status" value="1"/>
</dbReference>
<dbReference type="Pfam" id="PF04023">
    <property type="entry name" value="FeoA"/>
    <property type="match status" value="1"/>
</dbReference>
<protein>
    <submittedName>
        <fullName evidence="4">Ferrous iron transport protein A</fullName>
    </submittedName>
</protein>
<dbReference type="PANTHER" id="PTHR42954">
    <property type="entry name" value="FE(2+) TRANSPORT PROTEIN A"/>
    <property type="match status" value="1"/>
</dbReference>
<dbReference type="SMART" id="SM00899">
    <property type="entry name" value="FeoA"/>
    <property type="match status" value="1"/>
</dbReference>
<dbReference type="PANTHER" id="PTHR42954:SF2">
    <property type="entry name" value="FE(2+) TRANSPORT PROTEIN A"/>
    <property type="match status" value="1"/>
</dbReference>
<dbReference type="SUPFAM" id="SSF50037">
    <property type="entry name" value="C-terminal domain of transcriptional repressors"/>
    <property type="match status" value="1"/>
</dbReference>
<dbReference type="AlphaFoldDB" id="A0A4R2I9I8"/>
<dbReference type="InterPro" id="IPR038157">
    <property type="entry name" value="FeoA_core_dom"/>
</dbReference>
<feature type="domain" description="Ferrous iron transporter FeoA-like" evidence="3">
    <location>
        <begin position="39"/>
        <end position="115"/>
    </location>
</feature>
<evidence type="ECO:0000256" key="2">
    <source>
        <dbReference type="SAM" id="MobiDB-lite"/>
    </source>
</evidence>
<keyword evidence="1" id="KW-0408">Iron</keyword>
<accession>A0A4R2I9I8</accession>
<evidence type="ECO:0000313" key="4">
    <source>
        <dbReference type="EMBL" id="TCO40797.1"/>
    </source>
</evidence>
<keyword evidence="5" id="KW-1185">Reference proteome</keyword>
<feature type="region of interest" description="Disordered" evidence="2">
    <location>
        <begin position="1"/>
        <end position="23"/>
    </location>
</feature>
<name>A0A4R2I9I8_9GAMM</name>
<evidence type="ECO:0000259" key="3">
    <source>
        <dbReference type="SMART" id="SM00899"/>
    </source>
</evidence>
<dbReference type="InterPro" id="IPR008988">
    <property type="entry name" value="Transcriptional_repressor_C"/>
</dbReference>
<evidence type="ECO:0000313" key="5">
    <source>
        <dbReference type="Proteomes" id="UP000294862"/>
    </source>
</evidence>
<comment type="caution">
    <text evidence="4">The sequence shown here is derived from an EMBL/GenBank/DDBJ whole genome shotgun (WGS) entry which is preliminary data.</text>
</comment>
<reference evidence="4 5" key="1">
    <citation type="journal article" date="2015" name="Stand. Genomic Sci.">
        <title>Genomic Encyclopedia of Bacterial and Archaeal Type Strains, Phase III: the genomes of soil and plant-associated and newly described type strains.</title>
        <authorList>
            <person name="Whitman W.B."/>
            <person name="Woyke T."/>
            <person name="Klenk H.P."/>
            <person name="Zhou Y."/>
            <person name="Lilburn T.G."/>
            <person name="Beck B.J."/>
            <person name="De Vos P."/>
            <person name="Vandamme P."/>
            <person name="Eisen J.A."/>
            <person name="Garrity G."/>
            <person name="Hugenholtz P."/>
            <person name="Kyrpides N.C."/>
        </authorList>
    </citation>
    <scope>NUCLEOTIDE SEQUENCE [LARGE SCALE GENOMIC DNA]</scope>
    <source>
        <strain evidence="4 5">A3</strain>
    </source>
</reference>
<dbReference type="InterPro" id="IPR052713">
    <property type="entry name" value="FeoA"/>
</dbReference>
<sequence length="119" mass="12296">MIAGTPDAAHAAPGPSGYAAHADTEYNANHSHLACSAGVRLSDMKKGATGVVTAVEDAHSADPIARRLRELGFVQGEPVRVVARGPIGGDPLLVQIGYTRFALRKSEAARVNVTPEAVA</sequence>